<gene>
    <name evidence="1" type="ORF">CALMAC_LOCUS2002</name>
</gene>
<name>A0A653BLK0_CALMS</name>
<protein>
    <submittedName>
        <fullName evidence="1">Uncharacterized protein</fullName>
    </submittedName>
</protein>
<evidence type="ECO:0000313" key="1">
    <source>
        <dbReference type="EMBL" id="VEN36354.1"/>
    </source>
</evidence>
<reference evidence="1 2" key="1">
    <citation type="submission" date="2019-01" db="EMBL/GenBank/DDBJ databases">
        <authorList>
            <person name="Sayadi A."/>
        </authorList>
    </citation>
    <scope>NUCLEOTIDE SEQUENCE [LARGE SCALE GENOMIC DNA]</scope>
</reference>
<sequence length="84" mass="9884">MIFLPCKSRIGCIIISVVTGRKASFTNVKSNCIQYFISKRNLTLKIFYYNASRPFKNMFFLPCKPKHSQDRRKKTYNLSISFSF</sequence>
<accession>A0A653BLK0</accession>
<evidence type="ECO:0000313" key="2">
    <source>
        <dbReference type="Proteomes" id="UP000410492"/>
    </source>
</evidence>
<dbReference type="Proteomes" id="UP000410492">
    <property type="component" value="Unassembled WGS sequence"/>
</dbReference>
<organism evidence="1 2">
    <name type="scientific">Callosobruchus maculatus</name>
    <name type="common">Southern cowpea weevil</name>
    <name type="synonym">Pulse bruchid</name>
    <dbReference type="NCBI Taxonomy" id="64391"/>
    <lineage>
        <taxon>Eukaryota</taxon>
        <taxon>Metazoa</taxon>
        <taxon>Ecdysozoa</taxon>
        <taxon>Arthropoda</taxon>
        <taxon>Hexapoda</taxon>
        <taxon>Insecta</taxon>
        <taxon>Pterygota</taxon>
        <taxon>Neoptera</taxon>
        <taxon>Endopterygota</taxon>
        <taxon>Coleoptera</taxon>
        <taxon>Polyphaga</taxon>
        <taxon>Cucujiformia</taxon>
        <taxon>Chrysomeloidea</taxon>
        <taxon>Chrysomelidae</taxon>
        <taxon>Bruchinae</taxon>
        <taxon>Bruchini</taxon>
        <taxon>Callosobruchus</taxon>
    </lineage>
</organism>
<dbReference type="EMBL" id="CAACVG010002346">
    <property type="protein sequence ID" value="VEN36354.1"/>
    <property type="molecule type" value="Genomic_DNA"/>
</dbReference>
<proteinExistence type="predicted"/>
<dbReference type="AlphaFoldDB" id="A0A653BLK0"/>
<keyword evidence="2" id="KW-1185">Reference proteome</keyword>